<dbReference type="SUPFAM" id="SSF56112">
    <property type="entry name" value="Protein kinase-like (PK-like)"/>
    <property type="match status" value="1"/>
</dbReference>
<proteinExistence type="predicted"/>
<reference evidence="13" key="2">
    <citation type="submission" date="2020-07" db="EMBL/GenBank/DDBJ databases">
        <authorList>
            <person name="Vera ALvarez R."/>
            <person name="Arias-Moreno D.M."/>
            <person name="Jimenez-Jacinto V."/>
            <person name="Jimenez-Bremont J.F."/>
            <person name="Swaminathan K."/>
            <person name="Moose S.P."/>
            <person name="Guerrero-Gonzalez M.L."/>
            <person name="Marino-Ramirez L."/>
            <person name="Landsman D."/>
            <person name="Rodriguez-Kessler M."/>
            <person name="Delgado-Sanchez P."/>
        </authorList>
    </citation>
    <scope>NUCLEOTIDE SEQUENCE</scope>
    <source>
        <tissue evidence="13">Cladode</tissue>
    </source>
</reference>
<evidence type="ECO:0000256" key="7">
    <source>
        <dbReference type="ARBA" id="ARBA00047899"/>
    </source>
</evidence>
<sequence>MKKLTLLTLAIFFHLDTSLGSDPLFGTCPSKFCGQVKITYPFRIIGQQNKYCGYPGFEVSCENGNIPLVNISGNPYVIEQIWYANQSFQVRNSVFRKVTGSNCWGSIRNLTLEDAVFQFARNYTQIALFLNCPQKNLQEYKHDLLKCGTLALYKNDPKTRVLAGICGEVVYVPFQGDRGSNLTEVLSRGIVLNWTANNCTACVDSGGQCGFDLQTKEPKCFCSDRAHAYHCLPRNKQLGLIIGLVIAGIIILLVALLICWYLKKAKFIRPRSVSRSASLERTSSDIEKGNIYFGVPLFSYMELVEATGNFDHSRELGDGGFGTVYYGLLS</sequence>
<dbReference type="Pfam" id="PF14380">
    <property type="entry name" value="WAK_assoc"/>
    <property type="match status" value="1"/>
</dbReference>
<evidence type="ECO:0000256" key="9">
    <source>
        <dbReference type="SAM" id="Phobius"/>
    </source>
</evidence>
<dbReference type="PANTHER" id="PTHR46008">
    <property type="entry name" value="LEAF RUST 10 DISEASE-RESISTANCE LOCUS RECEPTOR-LIKE PROTEIN KINASE-LIKE 1.4"/>
    <property type="match status" value="1"/>
</dbReference>
<keyword evidence="6" id="KW-0325">Glycoprotein</keyword>
<comment type="subcellular location">
    <subcellularLocation>
        <location evidence="1">Membrane</location>
        <topology evidence="1">Single-pass membrane protein</topology>
    </subcellularLocation>
</comment>
<dbReference type="EMBL" id="GISG01089764">
    <property type="protein sequence ID" value="MBA4634215.1"/>
    <property type="molecule type" value="Transcribed_RNA"/>
</dbReference>
<dbReference type="InterPro" id="IPR032872">
    <property type="entry name" value="WAK_assoc_C"/>
</dbReference>
<feature type="signal peptide" evidence="10">
    <location>
        <begin position="1"/>
        <end position="20"/>
    </location>
</feature>
<evidence type="ECO:0000259" key="11">
    <source>
        <dbReference type="Pfam" id="PF13947"/>
    </source>
</evidence>
<evidence type="ECO:0000256" key="8">
    <source>
        <dbReference type="ARBA" id="ARBA00048679"/>
    </source>
</evidence>
<keyword evidence="9" id="KW-1133">Transmembrane helix</keyword>
<dbReference type="EC" id="2.7.11.1" evidence="2"/>
<dbReference type="Gene3D" id="3.30.200.20">
    <property type="entry name" value="Phosphorylase Kinase, domain 1"/>
    <property type="match status" value="1"/>
</dbReference>
<evidence type="ECO:0000256" key="10">
    <source>
        <dbReference type="SAM" id="SignalP"/>
    </source>
</evidence>
<dbReference type="GO" id="GO:0004674">
    <property type="term" value="F:protein serine/threonine kinase activity"/>
    <property type="evidence" value="ECO:0007669"/>
    <property type="project" value="UniProtKB-EC"/>
</dbReference>
<dbReference type="GO" id="GO:0016020">
    <property type="term" value="C:membrane"/>
    <property type="evidence" value="ECO:0007669"/>
    <property type="project" value="UniProtKB-SubCell"/>
</dbReference>
<dbReference type="AlphaFoldDB" id="A0A7C8Z5W7"/>
<evidence type="ECO:0000256" key="6">
    <source>
        <dbReference type="ARBA" id="ARBA00023180"/>
    </source>
</evidence>
<evidence type="ECO:0000313" key="13">
    <source>
        <dbReference type="EMBL" id="MBA4634215.1"/>
    </source>
</evidence>
<feature type="transmembrane region" description="Helical" evidence="9">
    <location>
        <begin position="238"/>
        <end position="262"/>
    </location>
</feature>
<comment type="catalytic activity">
    <reaction evidence="7">
        <text>L-threonyl-[protein] + ATP = O-phospho-L-threonyl-[protein] + ADP + H(+)</text>
        <dbReference type="Rhea" id="RHEA:46608"/>
        <dbReference type="Rhea" id="RHEA-COMP:11060"/>
        <dbReference type="Rhea" id="RHEA-COMP:11605"/>
        <dbReference type="ChEBI" id="CHEBI:15378"/>
        <dbReference type="ChEBI" id="CHEBI:30013"/>
        <dbReference type="ChEBI" id="CHEBI:30616"/>
        <dbReference type="ChEBI" id="CHEBI:61977"/>
        <dbReference type="ChEBI" id="CHEBI:456216"/>
        <dbReference type="EC" id="2.7.11.1"/>
    </reaction>
</comment>
<evidence type="ECO:0000256" key="4">
    <source>
        <dbReference type="ARBA" id="ARBA00022741"/>
    </source>
</evidence>
<evidence type="ECO:0000259" key="12">
    <source>
        <dbReference type="Pfam" id="PF14380"/>
    </source>
</evidence>
<keyword evidence="9" id="KW-0812">Transmembrane</keyword>
<comment type="catalytic activity">
    <reaction evidence="8">
        <text>L-seryl-[protein] + ATP = O-phospho-L-seryl-[protein] + ADP + H(+)</text>
        <dbReference type="Rhea" id="RHEA:17989"/>
        <dbReference type="Rhea" id="RHEA-COMP:9863"/>
        <dbReference type="Rhea" id="RHEA-COMP:11604"/>
        <dbReference type="ChEBI" id="CHEBI:15378"/>
        <dbReference type="ChEBI" id="CHEBI:29999"/>
        <dbReference type="ChEBI" id="CHEBI:30616"/>
        <dbReference type="ChEBI" id="CHEBI:83421"/>
        <dbReference type="ChEBI" id="CHEBI:456216"/>
        <dbReference type="EC" id="2.7.11.1"/>
    </reaction>
</comment>
<feature type="domain" description="Wall-associated receptor kinase galacturonan-binding" evidence="11">
    <location>
        <begin position="28"/>
        <end position="90"/>
    </location>
</feature>
<organism evidence="13">
    <name type="scientific">Opuntia streptacantha</name>
    <name type="common">Prickly pear cactus</name>
    <name type="synonym">Opuntia cardona</name>
    <dbReference type="NCBI Taxonomy" id="393608"/>
    <lineage>
        <taxon>Eukaryota</taxon>
        <taxon>Viridiplantae</taxon>
        <taxon>Streptophyta</taxon>
        <taxon>Embryophyta</taxon>
        <taxon>Tracheophyta</taxon>
        <taxon>Spermatophyta</taxon>
        <taxon>Magnoliopsida</taxon>
        <taxon>eudicotyledons</taxon>
        <taxon>Gunneridae</taxon>
        <taxon>Pentapetalae</taxon>
        <taxon>Caryophyllales</taxon>
        <taxon>Cactineae</taxon>
        <taxon>Cactaceae</taxon>
        <taxon>Opuntioideae</taxon>
        <taxon>Opuntia</taxon>
    </lineage>
</organism>
<feature type="chain" id="PRO_5028069664" description="non-specific serine/threonine protein kinase" evidence="10">
    <location>
        <begin position="21"/>
        <end position="330"/>
    </location>
</feature>
<keyword evidence="4" id="KW-0547">Nucleotide-binding</keyword>
<evidence type="ECO:0000256" key="1">
    <source>
        <dbReference type="ARBA" id="ARBA00004167"/>
    </source>
</evidence>
<evidence type="ECO:0000256" key="5">
    <source>
        <dbReference type="ARBA" id="ARBA00022840"/>
    </source>
</evidence>
<dbReference type="PANTHER" id="PTHR46008:SF2">
    <property type="entry name" value="LEAF RUST 10 DISEASE-RESISTANCE LOCUS RECEPTOR-LIKE PROTEIN KINASE-LIKE 1.4"/>
    <property type="match status" value="1"/>
</dbReference>
<dbReference type="InterPro" id="IPR011009">
    <property type="entry name" value="Kinase-like_dom_sf"/>
</dbReference>
<keyword evidence="5" id="KW-0067">ATP-binding</keyword>
<dbReference type="Pfam" id="PF13947">
    <property type="entry name" value="GUB_WAK_bind"/>
    <property type="match status" value="1"/>
</dbReference>
<protein>
    <recommendedName>
        <fullName evidence="2">non-specific serine/threonine protein kinase</fullName>
        <ecNumber evidence="2">2.7.11.1</ecNumber>
    </recommendedName>
</protein>
<evidence type="ECO:0000256" key="2">
    <source>
        <dbReference type="ARBA" id="ARBA00012513"/>
    </source>
</evidence>
<name>A0A7C8Z5W7_OPUST</name>
<accession>A0A7C8Z5W7</accession>
<dbReference type="InterPro" id="IPR025287">
    <property type="entry name" value="WAK_GUB"/>
</dbReference>
<keyword evidence="3 10" id="KW-0732">Signal</keyword>
<feature type="domain" description="Wall-associated receptor kinase C-terminal" evidence="12">
    <location>
        <begin position="153"/>
        <end position="225"/>
    </location>
</feature>
<evidence type="ECO:0000256" key="3">
    <source>
        <dbReference type="ARBA" id="ARBA00022729"/>
    </source>
</evidence>
<dbReference type="GO" id="GO:0005524">
    <property type="term" value="F:ATP binding"/>
    <property type="evidence" value="ECO:0007669"/>
    <property type="project" value="UniProtKB-KW"/>
</dbReference>
<reference evidence="13" key="1">
    <citation type="journal article" date="2013" name="J. Plant Res.">
        <title>Effect of fungi and light on seed germination of three Opuntia species from semiarid lands of central Mexico.</title>
        <authorList>
            <person name="Delgado-Sanchez P."/>
            <person name="Jimenez-Bremont J.F."/>
            <person name="Guerrero-Gonzalez Mde L."/>
            <person name="Flores J."/>
        </authorList>
    </citation>
    <scope>NUCLEOTIDE SEQUENCE</scope>
    <source>
        <tissue evidence="13">Cladode</tissue>
    </source>
</reference>
<keyword evidence="9" id="KW-0472">Membrane</keyword>
<dbReference type="GO" id="GO:0030247">
    <property type="term" value="F:polysaccharide binding"/>
    <property type="evidence" value="ECO:0007669"/>
    <property type="project" value="InterPro"/>
</dbReference>